<keyword evidence="5" id="KW-1003">Cell membrane</keyword>
<evidence type="ECO:0000313" key="6">
    <source>
        <dbReference type="EMBL" id="MBR8646222.1"/>
    </source>
</evidence>
<organism evidence="6 7">
    <name type="scientific">Peribacillus frigoritolerans</name>
    <dbReference type="NCBI Taxonomy" id="450367"/>
    <lineage>
        <taxon>Bacteria</taxon>
        <taxon>Bacillati</taxon>
        <taxon>Bacillota</taxon>
        <taxon>Bacilli</taxon>
        <taxon>Bacillales</taxon>
        <taxon>Bacillaceae</taxon>
        <taxon>Peribacillus</taxon>
    </lineage>
</organism>
<dbReference type="EMBL" id="JAGTPW010000079">
    <property type="protein sequence ID" value="MBR8646222.1"/>
    <property type="molecule type" value="Genomic_DNA"/>
</dbReference>
<name>A0A941FT70_9BACI</name>
<protein>
    <recommendedName>
        <fullName evidence="5">Probable membrane transporter protein</fullName>
    </recommendedName>
</protein>
<evidence type="ECO:0000256" key="1">
    <source>
        <dbReference type="ARBA" id="ARBA00004141"/>
    </source>
</evidence>
<feature type="transmembrane region" description="Helical" evidence="5">
    <location>
        <begin position="36"/>
        <end position="58"/>
    </location>
</feature>
<sequence>MIGFDFLHSAGNAKFLNFGSNLAALIMFIFLDTVNFSYGIPMGISMIAGALAGSKFAIKKEWHMYEYYLSS</sequence>
<dbReference type="Proteomes" id="UP000680045">
    <property type="component" value="Unassembled WGS sequence"/>
</dbReference>
<gene>
    <name evidence="6" type="ORF">KEH51_27670</name>
</gene>
<dbReference type="Pfam" id="PF01925">
    <property type="entry name" value="TauE"/>
    <property type="match status" value="1"/>
</dbReference>
<evidence type="ECO:0000313" key="7">
    <source>
        <dbReference type="Proteomes" id="UP000680045"/>
    </source>
</evidence>
<dbReference type="AlphaFoldDB" id="A0A941FT70"/>
<feature type="transmembrane region" description="Helical" evidence="5">
    <location>
        <begin position="12"/>
        <end position="30"/>
    </location>
</feature>
<keyword evidence="3 5" id="KW-1133">Transmembrane helix</keyword>
<keyword evidence="4 5" id="KW-0472">Membrane</keyword>
<evidence type="ECO:0000256" key="4">
    <source>
        <dbReference type="ARBA" id="ARBA00023136"/>
    </source>
</evidence>
<comment type="subcellular location">
    <subcellularLocation>
        <location evidence="5">Cell membrane</location>
        <topology evidence="5">Multi-pass membrane protein</topology>
    </subcellularLocation>
    <subcellularLocation>
        <location evidence="1">Membrane</location>
        <topology evidence="1">Multi-pass membrane protein</topology>
    </subcellularLocation>
</comment>
<evidence type="ECO:0000256" key="5">
    <source>
        <dbReference type="RuleBase" id="RU363041"/>
    </source>
</evidence>
<keyword evidence="2 5" id="KW-0812">Transmembrane</keyword>
<proteinExistence type="inferred from homology"/>
<evidence type="ECO:0000256" key="2">
    <source>
        <dbReference type="ARBA" id="ARBA00022692"/>
    </source>
</evidence>
<comment type="similarity">
    <text evidence="5">Belongs to the 4-toluene sulfonate uptake permease (TSUP) (TC 2.A.102) family.</text>
</comment>
<accession>A0A941FT70</accession>
<dbReference type="InterPro" id="IPR002781">
    <property type="entry name" value="TM_pro_TauE-like"/>
</dbReference>
<dbReference type="GO" id="GO:0005886">
    <property type="term" value="C:plasma membrane"/>
    <property type="evidence" value="ECO:0007669"/>
    <property type="project" value="UniProtKB-SubCell"/>
</dbReference>
<evidence type="ECO:0000256" key="3">
    <source>
        <dbReference type="ARBA" id="ARBA00022989"/>
    </source>
</evidence>
<comment type="caution">
    <text evidence="6">The sequence shown here is derived from an EMBL/GenBank/DDBJ whole genome shotgun (WGS) entry which is preliminary data.</text>
</comment>
<reference evidence="6" key="1">
    <citation type="submission" date="2021-04" db="EMBL/GenBank/DDBJ databases">
        <title>Whole genome sequencing of Enterococci isolates from hospitalized patients.</title>
        <authorList>
            <person name="Ogoti B.M."/>
            <person name="Onyambu F.G."/>
        </authorList>
    </citation>
    <scope>NUCLEOTIDE SEQUENCE</scope>
    <source>
        <strain evidence="6">242</strain>
    </source>
</reference>